<accession>A0A0E9NMT6</accession>
<dbReference type="EMBL" id="BACD03000041">
    <property type="protein sequence ID" value="GAO51154.1"/>
    <property type="molecule type" value="Genomic_DNA"/>
</dbReference>
<evidence type="ECO:0000313" key="3">
    <source>
        <dbReference type="Proteomes" id="UP000033140"/>
    </source>
</evidence>
<dbReference type="Proteomes" id="UP000033140">
    <property type="component" value="Unassembled WGS sequence"/>
</dbReference>
<gene>
    <name evidence="2" type="ORF">G7K_5265-t1</name>
</gene>
<feature type="compositionally biased region" description="Polar residues" evidence="1">
    <location>
        <begin position="281"/>
        <end position="293"/>
    </location>
</feature>
<feature type="region of interest" description="Disordered" evidence="1">
    <location>
        <begin position="1"/>
        <end position="65"/>
    </location>
</feature>
<organism evidence="2 3">
    <name type="scientific">Saitoella complicata (strain BCRC 22490 / CBS 7301 / JCM 7358 / NBRC 10748 / NRRL Y-17804)</name>
    <dbReference type="NCBI Taxonomy" id="698492"/>
    <lineage>
        <taxon>Eukaryota</taxon>
        <taxon>Fungi</taxon>
        <taxon>Dikarya</taxon>
        <taxon>Ascomycota</taxon>
        <taxon>Taphrinomycotina</taxon>
        <taxon>Taphrinomycotina incertae sedis</taxon>
        <taxon>Saitoella</taxon>
    </lineage>
</organism>
<evidence type="ECO:0000313" key="2">
    <source>
        <dbReference type="EMBL" id="GAO51154.1"/>
    </source>
</evidence>
<feature type="region of interest" description="Disordered" evidence="1">
    <location>
        <begin position="151"/>
        <end position="200"/>
    </location>
</feature>
<reference evidence="2 3" key="1">
    <citation type="journal article" date="2011" name="J. Gen. Appl. Microbiol.">
        <title>Draft genome sequencing of the enigmatic yeast Saitoella complicata.</title>
        <authorList>
            <person name="Nishida H."/>
            <person name="Hamamoto M."/>
            <person name="Sugiyama J."/>
        </authorList>
    </citation>
    <scope>NUCLEOTIDE SEQUENCE [LARGE SCALE GENOMIC DNA]</scope>
    <source>
        <strain evidence="2 3">NRRL Y-17804</strain>
    </source>
</reference>
<feature type="compositionally biased region" description="Pro residues" evidence="1">
    <location>
        <begin position="12"/>
        <end position="22"/>
    </location>
</feature>
<protein>
    <submittedName>
        <fullName evidence="2">Uncharacterized protein</fullName>
    </submittedName>
</protein>
<sequence length="354" mass="38013">MDLEGLFLHPTTPLPSRAPPPAQCTAAPYPLIPIPRQRTTPPHSIPSSMPPFIKNPFKRSTHPEPAAPAVVREAVNAPTAAAVDEELLSPVPTGVETASGRSSVDVARIARGERLDRELSDTAIVGGKGPVPISESKKEQAFKLNTFQKDSGIYLPPSPPEATRTTGFLSALRRKNPSTTTTSSRDRNESPTNLTPADEQFVIPRESLDGYRRSFDITASMPVNVDRDSARDGRRGSGIRASFERFGGGTGRFSLDSARSATPVATARQPNVPPTLAEPVSASNEHTAQTVGTKSDEFEELPLDDEPVTPAKKKTGLFGLGGRFGRESRGRRGDHEEMEVELGPATTPAKEVEL</sequence>
<comment type="caution">
    <text evidence="2">The sequence shown here is derived from an EMBL/GenBank/DDBJ whole genome shotgun (WGS) entry which is preliminary data.</text>
</comment>
<reference evidence="2 3" key="3">
    <citation type="journal article" date="2015" name="Genome Announc.">
        <title>Draft Genome Sequence of the Archiascomycetous Yeast Saitoella complicata.</title>
        <authorList>
            <person name="Yamauchi K."/>
            <person name="Kondo S."/>
            <person name="Hamamoto M."/>
            <person name="Takahashi Y."/>
            <person name="Ogura Y."/>
            <person name="Hayashi T."/>
            <person name="Nishida H."/>
        </authorList>
    </citation>
    <scope>NUCLEOTIDE SEQUENCE [LARGE SCALE GENOMIC DNA]</scope>
    <source>
        <strain evidence="2 3">NRRL Y-17804</strain>
    </source>
</reference>
<keyword evidence="3" id="KW-1185">Reference proteome</keyword>
<feature type="compositionally biased region" description="Basic and acidic residues" evidence="1">
    <location>
        <begin position="324"/>
        <end position="335"/>
    </location>
</feature>
<feature type="compositionally biased region" description="Basic and acidic residues" evidence="1">
    <location>
        <begin position="226"/>
        <end position="235"/>
    </location>
</feature>
<feature type="region of interest" description="Disordered" evidence="1">
    <location>
        <begin position="226"/>
        <end position="354"/>
    </location>
</feature>
<evidence type="ECO:0000256" key="1">
    <source>
        <dbReference type="SAM" id="MobiDB-lite"/>
    </source>
</evidence>
<proteinExistence type="predicted"/>
<feature type="compositionally biased region" description="Polar residues" evidence="1">
    <location>
        <begin position="37"/>
        <end position="47"/>
    </location>
</feature>
<dbReference type="AlphaFoldDB" id="A0A0E9NMT6"/>
<reference evidence="2 3" key="2">
    <citation type="journal article" date="2014" name="J. Gen. Appl. Microbiol.">
        <title>The early diverging ascomycetous budding yeast Saitoella complicata has three histone deacetylases belonging to the Clr6, Hos2, and Rpd3 lineages.</title>
        <authorList>
            <person name="Nishida H."/>
            <person name="Matsumoto T."/>
            <person name="Kondo S."/>
            <person name="Hamamoto M."/>
            <person name="Yoshikawa H."/>
        </authorList>
    </citation>
    <scope>NUCLEOTIDE SEQUENCE [LARGE SCALE GENOMIC DNA]</scope>
    <source>
        <strain evidence="2 3">NRRL Y-17804</strain>
    </source>
</reference>
<name>A0A0E9NMT6_SAICN</name>
<feature type="compositionally biased region" description="Acidic residues" evidence="1">
    <location>
        <begin position="297"/>
        <end position="307"/>
    </location>
</feature>